<sequence>MLRRTPKRPLVAAMRRAPPARSNGGVSDDPVGLRVRDEPRAPRFSDSRSRGRGGVLNRPRPRAPAGGTARTVTELLYLLDGIVSLCDRAGGISLPEAAITALLLAAGALFTSRRLARRPAVSRKAEEKVPAV</sequence>
<feature type="compositionally biased region" description="Basic and acidic residues" evidence="1">
    <location>
        <begin position="34"/>
        <end position="49"/>
    </location>
</feature>
<dbReference type="Proteomes" id="UP001501231">
    <property type="component" value="Unassembled WGS sequence"/>
</dbReference>
<proteinExistence type="predicted"/>
<feature type="region of interest" description="Disordered" evidence="1">
    <location>
        <begin position="1"/>
        <end position="67"/>
    </location>
</feature>
<protein>
    <recommendedName>
        <fullName evidence="4">LPXTG cell wall anchor domain-containing protein</fullName>
    </recommendedName>
</protein>
<evidence type="ECO:0000313" key="3">
    <source>
        <dbReference type="Proteomes" id="UP001501231"/>
    </source>
</evidence>
<dbReference type="EMBL" id="BAAARW010000006">
    <property type="protein sequence ID" value="GAA2410091.1"/>
    <property type="molecule type" value="Genomic_DNA"/>
</dbReference>
<evidence type="ECO:0000313" key="2">
    <source>
        <dbReference type="EMBL" id="GAA2410091.1"/>
    </source>
</evidence>
<accession>A0ABN3IR06</accession>
<comment type="caution">
    <text evidence="2">The sequence shown here is derived from an EMBL/GenBank/DDBJ whole genome shotgun (WGS) entry which is preliminary data.</text>
</comment>
<evidence type="ECO:0008006" key="4">
    <source>
        <dbReference type="Google" id="ProtNLM"/>
    </source>
</evidence>
<name>A0ABN3IR06_9ACTN</name>
<organism evidence="2 3">
    <name type="scientific">Actinomadura vinacea</name>
    <dbReference type="NCBI Taxonomy" id="115336"/>
    <lineage>
        <taxon>Bacteria</taxon>
        <taxon>Bacillati</taxon>
        <taxon>Actinomycetota</taxon>
        <taxon>Actinomycetes</taxon>
        <taxon>Streptosporangiales</taxon>
        <taxon>Thermomonosporaceae</taxon>
        <taxon>Actinomadura</taxon>
    </lineage>
</organism>
<reference evidence="2 3" key="1">
    <citation type="journal article" date="2019" name="Int. J. Syst. Evol. Microbiol.">
        <title>The Global Catalogue of Microorganisms (GCM) 10K type strain sequencing project: providing services to taxonomists for standard genome sequencing and annotation.</title>
        <authorList>
            <consortium name="The Broad Institute Genomics Platform"/>
            <consortium name="The Broad Institute Genome Sequencing Center for Infectious Disease"/>
            <person name="Wu L."/>
            <person name="Ma J."/>
        </authorList>
    </citation>
    <scope>NUCLEOTIDE SEQUENCE [LARGE SCALE GENOMIC DNA]</scope>
    <source>
        <strain evidence="2 3">JCM 3325</strain>
    </source>
</reference>
<evidence type="ECO:0000256" key="1">
    <source>
        <dbReference type="SAM" id="MobiDB-lite"/>
    </source>
</evidence>
<keyword evidence="3" id="KW-1185">Reference proteome</keyword>
<gene>
    <name evidence="2" type="ORF">GCM10010191_18490</name>
</gene>